<accession>A0A0P1LPM5</accession>
<feature type="domain" description="Glycosyltransferase subfamily 4-like N-terminal" evidence="2">
    <location>
        <begin position="23"/>
        <end position="187"/>
    </location>
</feature>
<dbReference type="Proteomes" id="UP000182011">
    <property type="component" value="Unassembled WGS sequence"/>
</dbReference>
<dbReference type="AlphaFoldDB" id="A0A0P1LPM5"/>
<accession>A0A0N7MRA9</accession>
<dbReference type="RefSeq" id="WP_047134847.1">
    <property type="nucleotide sequence ID" value="NZ_CZVJ01000014.1"/>
</dbReference>
<accession>A0A0S4MNH4</accession>
<dbReference type="Proteomes" id="UP000182200">
    <property type="component" value="Unassembled WGS sequence"/>
</dbReference>
<accession>A0A0P1P2C9</accession>
<name>A0A0P1LPM5_9BACT</name>
<accession>A0A0N7MX62</accession>
<reference evidence="4 5" key="1">
    <citation type="submission" date="2015-11" db="EMBL/GenBank/DDBJ databases">
        <authorList>
            <person name="Zhang Y."/>
            <person name="Guo Z."/>
        </authorList>
    </citation>
    <scope>NUCLEOTIDE SEQUENCE [LARGE SCALE GENOMIC DNA]</scope>
    <source>
        <strain evidence="4">JGI-4</strain>
    </source>
</reference>
<evidence type="ECO:0000313" key="6">
    <source>
        <dbReference type="Proteomes" id="UP000182200"/>
    </source>
</evidence>
<dbReference type="SUPFAM" id="SSF53756">
    <property type="entry name" value="UDP-Glycosyltransferase/glycogen phosphorylase"/>
    <property type="match status" value="1"/>
</dbReference>
<reference evidence="3 6" key="2">
    <citation type="submission" date="2015-11" db="EMBL/GenBank/DDBJ databases">
        <authorList>
            <person name="Varghese N."/>
        </authorList>
    </citation>
    <scope>NUCLEOTIDE SEQUENCE [LARGE SCALE GENOMIC DNA]</scope>
    <source>
        <strain evidence="3 6">JGI-8</strain>
    </source>
</reference>
<accession>A0A0P1M0W4</accession>
<evidence type="ECO:0000259" key="2">
    <source>
        <dbReference type="Pfam" id="PF13439"/>
    </source>
</evidence>
<proteinExistence type="predicted"/>
<keyword evidence="4" id="KW-0808">Transferase</keyword>
<protein>
    <submittedName>
        <fullName evidence="4">Glycosyltransferase involved in cell wall bisynthesis</fullName>
    </submittedName>
</protein>
<feature type="domain" description="Glycosyl transferase family 1" evidence="1">
    <location>
        <begin position="219"/>
        <end position="372"/>
    </location>
</feature>
<gene>
    <name evidence="4" type="ORF">JGI4_00031</name>
    <name evidence="3" type="ORF">JGI8_00748</name>
</gene>
<dbReference type="Pfam" id="PF13439">
    <property type="entry name" value="Glyco_transf_4"/>
    <property type="match status" value="1"/>
</dbReference>
<accession>A0A0P1P8B2</accession>
<dbReference type="GO" id="GO:0016757">
    <property type="term" value="F:glycosyltransferase activity"/>
    <property type="evidence" value="ECO:0007669"/>
    <property type="project" value="InterPro"/>
</dbReference>
<organism evidence="4 5">
    <name type="scientific">Candidatus Kryptonium thompsonii</name>
    <dbReference type="NCBI Taxonomy" id="1633631"/>
    <lineage>
        <taxon>Bacteria</taxon>
        <taxon>Pseudomonadati</taxon>
        <taxon>Candidatus Kryptoniota</taxon>
        <taxon>Candidatus Kryptonium</taxon>
    </lineage>
</organism>
<accession>A0A0P1LTK8</accession>
<evidence type="ECO:0000313" key="3">
    <source>
        <dbReference type="EMBL" id="CUS83893.1"/>
    </source>
</evidence>
<dbReference type="Pfam" id="PF00534">
    <property type="entry name" value="Glycos_transf_1"/>
    <property type="match status" value="1"/>
</dbReference>
<evidence type="ECO:0000259" key="1">
    <source>
        <dbReference type="Pfam" id="PF00534"/>
    </source>
</evidence>
<dbReference type="PANTHER" id="PTHR12526">
    <property type="entry name" value="GLYCOSYLTRANSFERASE"/>
    <property type="match status" value="1"/>
</dbReference>
<evidence type="ECO:0000313" key="5">
    <source>
        <dbReference type="Proteomes" id="UP000182011"/>
    </source>
</evidence>
<sequence length="398" mass="44332">MKGGYSLIQFASSRGQGLCLEAAELALALQAAGVRVCVLTSPGEQFAGTFELLRANMQVRICDQLDGNWLSTNRRQVQFLVEVARENGLRGPVVFHGWGILHALLIKRAILVLGKLERGIISRSVIIPAFLHHGSWYESAAYLVAARILRWAADAVIAQCWDMERKLSHYGVPKYKIYTIYPGRDIESFRKKARLPLPPEFHPDNLTSVNGQPLSKAIPKVAYLGLYIARKDHLTLFRAIRYLKQLGRPVGCICLGWGPQREKLIDLVHELDIADLVVLAGRLDQNFVPAFISEMDLVVSASRAETFGHTLIEPLILGKPVVTTRVGVAFELESVQGAKVVNPGDWRGLAESIAWVLDHPVEVANMVKRGQEFVLANYDINIVAHRFANLYESLIARE</sequence>
<accession>A0A0P1L9K9</accession>
<dbReference type="Gene3D" id="3.40.50.2000">
    <property type="entry name" value="Glycogen Phosphorylase B"/>
    <property type="match status" value="2"/>
</dbReference>
<dbReference type="OrthoDB" id="3199616at2"/>
<dbReference type="EMBL" id="CZVI01000007">
    <property type="protein sequence ID" value="CUS83893.1"/>
    <property type="molecule type" value="Genomic_DNA"/>
</dbReference>
<dbReference type="InterPro" id="IPR001296">
    <property type="entry name" value="Glyco_trans_1"/>
</dbReference>
<accession>A0A0P1L7A6</accession>
<dbReference type="CDD" id="cd03801">
    <property type="entry name" value="GT4_PimA-like"/>
    <property type="match status" value="1"/>
</dbReference>
<accession>A0A0P1L6T9</accession>
<dbReference type="EMBL" id="FAOP01000001">
    <property type="protein sequence ID" value="CUU00618.1"/>
    <property type="molecule type" value="Genomic_DNA"/>
</dbReference>
<keyword evidence="6" id="KW-1185">Reference proteome</keyword>
<evidence type="ECO:0000313" key="4">
    <source>
        <dbReference type="EMBL" id="CUU00618.1"/>
    </source>
</evidence>
<dbReference type="InterPro" id="IPR028098">
    <property type="entry name" value="Glyco_trans_4-like_N"/>
</dbReference>
<dbReference type="STRING" id="1633631.GCA_001442925_00031"/>